<sequence length="234" mass="24510">MGNNGMGNSSSPRRDSLDNRSSNATGMRSLGNIFPTMISEASLAFNRQMANALNAVATGPASAGKANGLNNAASFHHPYINSPGPMGLGLPPPGSNMTPPPMDAVNQFGPNAMTDTAPNSAYMNGMRLMPNVGPPPPPDNKFLNRNGLINQQNPFASANLNNTFNNVAAVAAHSSHHALAASLNPSNHLHHFNNSGGLHQPTPVNHHPSQANNYALNNTTTNHRSTSGGNNQRT</sequence>
<proteinExistence type="predicted"/>
<dbReference type="AlphaFoldDB" id="A0A1Y3BM87"/>
<evidence type="ECO:0000313" key="2">
    <source>
        <dbReference type="EMBL" id="OTF80923.1"/>
    </source>
</evidence>
<accession>A0A1Y3BM87</accession>
<feature type="compositionally biased region" description="Polar residues" evidence="1">
    <location>
        <begin position="1"/>
        <end position="11"/>
    </location>
</feature>
<evidence type="ECO:0000313" key="3">
    <source>
        <dbReference type="Proteomes" id="UP000194236"/>
    </source>
</evidence>
<feature type="region of interest" description="Disordered" evidence="1">
    <location>
        <begin position="1"/>
        <end position="30"/>
    </location>
</feature>
<gene>
    <name evidence="2" type="ORF">BLA29_010655</name>
</gene>
<dbReference type="Proteomes" id="UP000194236">
    <property type="component" value="Unassembled WGS sequence"/>
</dbReference>
<protein>
    <submittedName>
        <fullName evidence="2">Uncharacterized protein</fullName>
    </submittedName>
</protein>
<organism evidence="2 3">
    <name type="scientific">Euroglyphus maynei</name>
    <name type="common">Mayne's house dust mite</name>
    <dbReference type="NCBI Taxonomy" id="6958"/>
    <lineage>
        <taxon>Eukaryota</taxon>
        <taxon>Metazoa</taxon>
        <taxon>Ecdysozoa</taxon>
        <taxon>Arthropoda</taxon>
        <taxon>Chelicerata</taxon>
        <taxon>Arachnida</taxon>
        <taxon>Acari</taxon>
        <taxon>Acariformes</taxon>
        <taxon>Sarcoptiformes</taxon>
        <taxon>Astigmata</taxon>
        <taxon>Psoroptidia</taxon>
        <taxon>Analgoidea</taxon>
        <taxon>Pyroglyphidae</taxon>
        <taxon>Pyroglyphinae</taxon>
        <taxon>Euroglyphus</taxon>
    </lineage>
</organism>
<feature type="compositionally biased region" description="Polar residues" evidence="1">
    <location>
        <begin position="207"/>
        <end position="216"/>
    </location>
</feature>
<name>A0A1Y3BM87_EURMA</name>
<evidence type="ECO:0000256" key="1">
    <source>
        <dbReference type="SAM" id="MobiDB-lite"/>
    </source>
</evidence>
<dbReference type="EMBL" id="MUJZ01016038">
    <property type="protein sequence ID" value="OTF80923.1"/>
    <property type="molecule type" value="Genomic_DNA"/>
</dbReference>
<comment type="caution">
    <text evidence="2">The sequence shown here is derived from an EMBL/GenBank/DDBJ whole genome shotgun (WGS) entry which is preliminary data.</text>
</comment>
<feature type="region of interest" description="Disordered" evidence="1">
    <location>
        <begin position="190"/>
        <end position="234"/>
    </location>
</feature>
<feature type="compositionally biased region" description="Polar residues" evidence="1">
    <location>
        <begin position="223"/>
        <end position="234"/>
    </location>
</feature>
<keyword evidence="3" id="KW-1185">Reference proteome</keyword>
<reference evidence="2 3" key="1">
    <citation type="submission" date="2017-03" db="EMBL/GenBank/DDBJ databases">
        <title>Genome Survey of Euroglyphus maynei.</title>
        <authorList>
            <person name="Arlian L.G."/>
            <person name="Morgan M.S."/>
            <person name="Rider S.D."/>
        </authorList>
    </citation>
    <scope>NUCLEOTIDE SEQUENCE [LARGE SCALE GENOMIC DNA]</scope>
    <source>
        <strain evidence="2">Arlian Lab</strain>
        <tissue evidence="2">Whole body</tissue>
    </source>
</reference>